<accession>A0A2J7QEI4</accession>
<dbReference type="InterPro" id="IPR036872">
    <property type="entry name" value="CH_dom_sf"/>
</dbReference>
<dbReference type="Pfam" id="PF25413">
    <property type="entry name" value="Rossman_Mical"/>
    <property type="match status" value="1"/>
</dbReference>
<dbReference type="GO" id="GO:0071949">
    <property type="term" value="F:FAD binding"/>
    <property type="evidence" value="ECO:0007669"/>
    <property type="project" value="InterPro"/>
</dbReference>
<dbReference type="InterPro" id="IPR002938">
    <property type="entry name" value="FAD-bd"/>
</dbReference>
<reference evidence="20 21" key="1">
    <citation type="submission" date="2017-12" db="EMBL/GenBank/DDBJ databases">
        <title>Hemimetabolous genomes reveal molecular basis of termite eusociality.</title>
        <authorList>
            <person name="Harrison M.C."/>
            <person name="Jongepier E."/>
            <person name="Robertson H.M."/>
            <person name="Arning N."/>
            <person name="Bitard-Feildel T."/>
            <person name="Chao H."/>
            <person name="Childers C.P."/>
            <person name="Dinh H."/>
            <person name="Doddapaneni H."/>
            <person name="Dugan S."/>
            <person name="Gowin J."/>
            <person name="Greiner C."/>
            <person name="Han Y."/>
            <person name="Hu H."/>
            <person name="Hughes D.S.T."/>
            <person name="Huylmans A.-K."/>
            <person name="Kemena C."/>
            <person name="Kremer L.P.M."/>
            <person name="Lee S.L."/>
            <person name="Lopez-Ezquerra A."/>
            <person name="Mallet L."/>
            <person name="Monroy-Kuhn J.M."/>
            <person name="Moser A."/>
            <person name="Murali S.C."/>
            <person name="Muzny D.M."/>
            <person name="Otani S."/>
            <person name="Piulachs M.-D."/>
            <person name="Poelchau M."/>
            <person name="Qu J."/>
            <person name="Schaub F."/>
            <person name="Wada-Katsumata A."/>
            <person name="Worley K.C."/>
            <person name="Xie Q."/>
            <person name="Ylla G."/>
            <person name="Poulsen M."/>
            <person name="Gibbs R.A."/>
            <person name="Schal C."/>
            <person name="Richards S."/>
            <person name="Belles X."/>
            <person name="Korb J."/>
            <person name="Bornberg-Bauer E."/>
        </authorList>
    </citation>
    <scope>NUCLEOTIDE SEQUENCE [LARGE SCALE GENOMIC DNA]</scope>
    <source>
        <tissue evidence="20">Whole body</tissue>
    </source>
</reference>
<evidence type="ECO:0000256" key="15">
    <source>
        <dbReference type="ARBA" id="ARBA00049522"/>
    </source>
</evidence>
<dbReference type="Proteomes" id="UP000235965">
    <property type="component" value="Unassembled WGS sequence"/>
</dbReference>
<dbReference type="FunFam" id="3.50.50.60:FF:000004">
    <property type="entry name" value="protein-methionine sulfoxide oxidase MICAL2 isoform X1"/>
    <property type="match status" value="1"/>
</dbReference>
<dbReference type="Pfam" id="PF00307">
    <property type="entry name" value="CH"/>
    <property type="match status" value="1"/>
</dbReference>
<evidence type="ECO:0000256" key="9">
    <source>
        <dbReference type="ARBA" id="ARBA00022833"/>
    </source>
</evidence>
<feature type="region of interest" description="Disordered" evidence="17">
    <location>
        <begin position="1064"/>
        <end position="1224"/>
    </location>
</feature>
<feature type="compositionally biased region" description="Acidic residues" evidence="17">
    <location>
        <begin position="1078"/>
        <end position="1092"/>
    </location>
</feature>
<dbReference type="SMART" id="SM00132">
    <property type="entry name" value="LIM"/>
    <property type="match status" value="1"/>
</dbReference>
<dbReference type="OrthoDB" id="20799at2759"/>
<keyword evidence="9 16" id="KW-0862">Zinc</keyword>
<feature type="region of interest" description="Disordered" evidence="17">
    <location>
        <begin position="700"/>
        <end position="724"/>
    </location>
</feature>
<keyword evidence="13 16" id="KW-0440">LIM domain</keyword>
<dbReference type="Gene3D" id="1.10.418.10">
    <property type="entry name" value="Calponin-like domain"/>
    <property type="match status" value="1"/>
</dbReference>
<dbReference type="InterPro" id="IPR001715">
    <property type="entry name" value="CH_dom"/>
</dbReference>
<dbReference type="GO" id="GO:0046872">
    <property type="term" value="F:metal ion binding"/>
    <property type="evidence" value="ECO:0007669"/>
    <property type="project" value="UniProtKB-KW"/>
</dbReference>
<dbReference type="InterPro" id="IPR050540">
    <property type="entry name" value="F-actin_Monoox_Mical"/>
</dbReference>
<evidence type="ECO:0000259" key="19">
    <source>
        <dbReference type="PROSITE" id="PS50023"/>
    </source>
</evidence>
<keyword evidence="5" id="KW-0963">Cytoplasm</keyword>
<dbReference type="GO" id="GO:0005737">
    <property type="term" value="C:cytoplasm"/>
    <property type="evidence" value="ECO:0007669"/>
    <property type="project" value="UniProtKB-SubCell"/>
</dbReference>
<dbReference type="Pfam" id="PF00412">
    <property type="entry name" value="LIM"/>
    <property type="match status" value="1"/>
</dbReference>
<dbReference type="Gene3D" id="2.10.110.10">
    <property type="entry name" value="Cysteine Rich Protein"/>
    <property type="match status" value="1"/>
</dbReference>
<dbReference type="SUPFAM" id="SSF47576">
    <property type="entry name" value="Calponin-homology domain, CH-domain"/>
    <property type="match status" value="1"/>
</dbReference>
<dbReference type="GO" id="GO:0003779">
    <property type="term" value="F:actin binding"/>
    <property type="evidence" value="ECO:0007669"/>
    <property type="project" value="UniProtKB-KW"/>
</dbReference>
<dbReference type="SUPFAM" id="SSF51905">
    <property type="entry name" value="FAD/NAD(P)-binding domain"/>
    <property type="match status" value="1"/>
</dbReference>
<keyword evidence="7 16" id="KW-0479">Metal-binding</keyword>
<dbReference type="InterPro" id="IPR057494">
    <property type="entry name" value="Rossman_Mical"/>
</dbReference>
<dbReference type="CDD" id="cd22198">
    <property type="entry name" value="CH_MICAL_EHBP-like"/>
    <property type="match status" value="1"/>
</dbReference>
<dbReference type="GO" id="GO:0120501">
    <property type="term" value="F:F-actin monooxygenase activity"/>
    <property type="evidence" value="ECO:0007669"/>
    <property type="project" value="UniProtKB-EC"/>
</dbReference>
<dbReference type="PANTHER" id="PTHR23167:SF54">
    <property type="entry name" value="[F-ACTIN]-MONOOXYGENASE MICAL"/>
    <property type="match status" value="1"/>
</dbReference>
<feature type="compositionally biased region" description="Basic and acidic residues" evidence="17">
    <location>
        <begin position="1168"/>
        <end position="1203"/>
    </location>
</feature>
<evidence type="ECO:0000256" key="8">
    <source>
        <dbReference type="ARBA" id="ARBA00022827"/>
    </source>
</evidence>
<dbReference type="CDD" id="cd09439">
    <property type="entry name" value="LIM_Mical"/>
    <property type="match status" value="1"/>
</dbReference>
<evidence type="ECO:0000256" key="4">
    <source>
        <dbReference type="ARBA" id="ARBA00012709"/>
    </source>
</evidence>
<keyword evidence="10" id="KW-0521">NADP</keyword>
<comment type="cofactor">
    <cofactor evidence="1">
        <name>FAD</name>
        <dbReference type="ChEBI" id="CHEBI:57692"/>
    </cofactor>
</comment>
<feature type="compositionally biased region" description="Acidic residues" evidence="17">
    <location>
        <begin position="1131"/>
        <end position="1167"/>
    </location>
</feature>
<evidence type="ECO:0000256" key="5">
    <source>
        <dbReference type="ARBA" id="ARBA00022490"/>
    </source>
</evidence>
<keyword evidence="8" id="KW-0274">FAD</keyword>
<comment type="caution">
    <text evidence="20">The sequence shown here is derived from an EMBL/GenBank/DDBJ whole genome shotgun (WGS) entry which is preliminary data.</text>
</comment>
<sequence>MEHRKQPVPQEIALASDVFDQFCNSSTLKSILGHHRQLCELLRIKPTVFPHFYPKLKAKLRSWKAQALWAKFDKRASHKCYNRGKACPNTRVLIIGAGPCGLRTAIEAQLLGAKVVIVEKRDRISRNNVLHLWPFVIQDLRALGAKKFFGKFCAGAIDHISIRQLQCILLKVALILGVEIHEGVSFERLLPPPDEQSDEKIGWRAEVSPADHPVSQYEFDVLIGADGKRNTLDGFKRKEFRGKLAIAITANFINRRTEAEARVEEISGVAFIFNQKFFKDLYEATGIDLENIVYYKDETHYFVMTAKKHSLIDKGVILQDYADTAKLLAPENVDKDALQRYAREAADFSTEYMLPQLEFAVNHYGQPDVAMFDFTSMFAAENASRVVERHGHRLLQILVGDSLLEPFWPTGSGCARGFLSSLDACWAVKSWGSGQATPLDVLAERESVYRLLGQTTPENLQRDTVSYTLDPHTRYPNLNTRCVLAIQVRGLYDSDDPASVEQCLVSATVQEMPKKRRRKDSQVHPDTLLHWLKKQVALYDTVHVEDMTHSFKNGLVLCAIVHRYRPDLLDFHALSPEDVAANNQLAFDTLERELGIPPVMTGQEMEQCDVPDKLTMLSYLSQIYDTFRGEIPHIKHPKLEEPEVKEDHFTPPRIAQLRSLTPTQKVSLLGRITSQHHHARPIQIRKPVGVVSSPVVTAGERKVDSLRRQRKRRSNDKDKIGNMERPANVTDHEARILIEARKGAVDKDLSGRIKTLEEKLKGTAVDKKPKDLRRAIGKIEKTDWNVREIEKKILENKMGCGIKHERPEKVPKWSREQFDDKFQAVKSKLQKKGHDKEMPHKYADIDESFKQFDRKLKEATLVQVGPRGSNKVSAIAEQLSGRNQEPEKPTTQKSNSKPALFLPTQGGSESCHFCGKRVYLMERLSAEGRFFHRGCFRCEYCSTTLRLGNYSFDREGKFGSRFFCTQHFGLQGSQRMKLRRKSDEFISGLDKENIPAKSSPKTPEKAKSLSETMDRMALTELDMLDAKTTPERIEFENLTAAASDVEEAPSEMDEDEWTDRNFGASAVEGSSDSISDLSDSEEEANEVFEEAIEQPLTLDETRRLAETWTRRYSKTPEDKQNGVDKGVRQEGEDEDSESYEYEESDDLSYPEYESDDDESETATEGEDEIRARELRKQEVHLKVPERPKGRQESDTGSDTEVKTQKLLTPCSKTKKHKNKNCALQ</sequence>
<keyword evidence="21" id="KW-1185">Reference proteome</keyword>
<dbReference type="PROSITE" id="PS50021">
    <property type="entry name" value="CH"/>
    <property type="match status" value="1"/>
</dbReference>
<evidence type="ECO:0000256" key="17">
    <source>
        <dbReference type="SAM" id="MobiDB-lite"/>
    </source>
</evidence>
<dbReference type="EC" id="1.14.13.225" evidence="4"/>
<evidence type="ECO:0000256" key="11">
    <source>
        <dbReference type="ARBA" id="ARBA00023002"/>
    </source>
</evidence>
<feature type="domain" description="LIM zinc-binding" evidence="19">
    <location>
        <begin position="909"/>
        <end position="974"/>
    </location>
</feature>
<name>A0A2J7QEI4_9NEOP</name>
<dbReference type="SUPFAM" id="SSF57716">
    <property type="entry name" value="Glucocorticoid receptor-like (DNA-binding domain)"/>
    <property type="match status" value="1"/>
</dbReference>
<dbReference type="AlphaFoldDB" id="A0A2J7QEI4"/>
<proteinExistence type="inferred from homology"/>
<evidence type="ECO:0000313" key="20">
    <source>
        <dbReference type="EMBL" id="PNF26983.1"/>
    </source>
</evidence>
<dbReference type="PROSITE" id="PS00478">
    <property type="entry name" value="LIM_DOMAIN_1"/>
    <property type="match status" value="1"/>
</dbReference>
<dbReference type="PRINTS" id="PR00420">
    <property type="entry name" value="RNGMNOXGNASE"/>
</dbReference>
<evidence type="ECO:0000256" key="14">
    <source>
        <dbReference type="ARBA" id="ARBA00023203"/>
    </source>
</evidence>
<keyword evidence="12" id="KW-0503">Monooxygenase</keyword>
<gene>
    <name evidence="20" type="ORF">B7P43_G12693</name>
</gene>
<evidence type="ECO:0000256" key="2">
    <source>
        <dbReference type="ARBA" id="ARBA00004496"/>
    </source>
</evidence>
<organism evidence="20 21">
    <name type="scientific">Cryptotermes secundus</name>
    <dbReference type="NCBI Taxonomy" id="105785"/>
    <lineage>
        <taxon>Eukaryota</taxon>
        <taxon>Metazoa</taxon>
        <taxon>Ecdysozoa</taxon>
        <taxon>Arthropoda</taxon>
        <taxon>Hexapoda</taxon>
        <taxon>Insecta</taxon>
        <taxon>Pterygota</taxon>
        <taxon>Neoptera</taxon>
        <taxon>Polyneoptera</taxon>
        <taxon>Dictyoptera</taxon>
        <taxon>Blattodea</taxon>
        <taxon>Blattoidea</taxon>
        <taxon>Termitoidae</taxon>
        <taxon>Kalotermitidae</taxon>
        <taxon>Cryptotermitinae</taxon>
        <taxon>Cryptotermes</taxon>
    </lineage>
</organism>
<dbReference type="EMBL" id="NEVH01015312">
    <property type="protein sequence ID" value="PNF26983.1"/>
    <property type="molecule type" value="Genomic_DNA"/>
</dbReference>
<evidence type="ECO:0000256" key="1">
    <source>
        <dbReference type="ARBA" id="ARBA00001974"/>
    </source>
</evidence>
<evidence type="ECO:0000259" key="18">
    <source>
        <dbReference type="PROSITE" id="PS50021"/>
    </source>
</evidence>
<evidence type="ECO:0000256" key="3">
    <source>
        <dbReference type="ARBA" id="ARBA00008223"/>
    </source>
</evidence>
<comment type="similarity">
    <text evidence="3">Belongs to the Mical family.</text>
</comment>
<comment type="subcellular location">
    <subcellularLocation>
        <location evidence="2">Cytoplasm</location>
    </subcellularLocation>
</comment>
<comment type="catalytic activity">
    <reaction evidence="15">
        <text>L-methionyl-[F-actin] + NADPH + O2 + H(+) = L-methionyl-(R)-S-oxide-[F-actin] + NADP(+) + H2O</text>
        <dbReference type="Rhea" id="RHEA:51308"/>
        <dbReference type="Rhea" id="RHEA-COMP:12953"/>
        <dbReference type="Rhea" id="RHEA-COMP:12956"/>
        <dbReference type="ChEBI" id="CHEBI:15377"/>
        <dbReference type="ChEBI" id="CHEBI:15378"/>
        <dbReference type="ChEBI" id="CHEBI:15379"/>
        <dbReference type="ChEBI" id="CHEBI:16044"/>
        <dbReference type="ChEBI" id="CHEBI:45764"/>
        <dbReference type="ChEBI" id="CHEBI:57783"/>
        <dbReference type="ChEBI" id="CHEBI:58349"/>
        <dbReference type="EC" id="1.14.13.225"/>
    </reaction>
</comment>
<evidence type="ECO:0000256" key="12">
    <source>
        <dbReference type="ARBA" id="ARBA00023033"/>
    </source>
</evidence>
<dbReference type="PANTHER" id="PTHR23167">
    <property type="entry name" value="CALPONIN HOMOLOGY DOMAIN-CONTAINING PROTEIN DDB_G0272472-RELATED"/>
    <property type="match status" value="1"/>
</dbReference>
<evidence type="ECO:0000256" key="13">
    <source>
        <dbReference type="ARBA" id="ARBA00023038"/>
    </source>
</evidence>
<evidence type="ECO:0000256" key="16">
    <source>
        <dbReference type="PROSITE-ProRule" id="PRU00125"/>
    </source>
</evidence>
<feature type="compositionally biased region" description="Basic and acidic residues" evidence="17">
    <location>
        <begin position="1099"/>
        <end position="1130"/>
    </location>
</feature>
<keyword evidence="11" id="KW-0560">Oxidoreductase</keyword>
<dbReference type="InterPro" id="IPR001781">
    <property type="entry name" value="Znf_LIM"/>
</dbReference>
<feature type="compositionally biased region" description="Basic residues" evidence="17">
    <location>
        <begin position="1212"/>
        <end position="1224"/>
    </location>
</feature>
<evidence type="ECO:0000256" key="6">
    <source>
        <dbReference type="ARBA" id="ARBA00022630"/>
    </source>
</evidence>
<keyword evidence="6" id="KW-0285">Flavoprotein</keyword>
<feature type="domain" description="Calponin-homology (CH)" evidence="18">
    <location>
        <begin position="522"/>
        <end position="625"/>
    </location>
</feature>
<keyword evidence="14" id="KW-0009">Actin-binding</keyword>
<dbReference type="Gene3D" id="3.50.50.60">
    <property type="entry name" value="FAD/NAD(P)-binding domain"/>
    <property type="match status" value="1"/>
</dbReference>
<dbReference type="Pfam" id="PF01494">
    <property type="entry name" value="FAD_binding_3"/>
    <property type="match status" value="1"/>
</dbReference>
<feature type="region of interest" description="Disordered" evidence="17">
    <location>
        <begin position="878"/>
        <end position="898"/>
    </location>
</feature>
<evidence type="ECO:0000313" key="21">
    <source>
        <dbReference type="Proteomes" id="UP000235965"/>
    </source>
</evidence>
<protein>
    <recommendedName>
        <fullName evidence="4">F-actin monooxygenase</fullName>
        <ecNumber evidence="4">1.14.13.225</ecNumber>
    </recommendedName>
</protein>
<evidence type="ECO:0000256" key="10">
    <source>
        <dbReference type="ARBA" id="ARBA00022857"/>
    </source>
</evidence>
<evidence type="ECO:0000256" key="7">
    <source>
        <dbReference type="ARBA" id="ARBA00022723"/>
    </source>
</evidence>
<dbReference type="SMART" id="SM00033">
    <property type="entry name" value="CH"/>
    <property type="match status" value="1"/>
</dbReference>
<dbReference type="InterPro" id="IPR036188">
    <property type="entry name" value="FAD/NAD-bd_sf"/>
</dbReference>
<dbReference type="PROSITE" id="PS50023">
    <property type="entry name" value="LIM_DOMAIN_2"/>
    <property type="match status" value="1"/>
</dbReference>